<organism evidence="1">
    <name type="scientific">uncultured marine virus</name>
    <dbReference type="NCBI Taxonomy" id="186617"/>
    <lineage>
        <taxon>Viruses</taxon>
        <taxon>environmental samples</taxon>
    </lineage>
</organism>
<proteinExistence type="predicted"/>
<dbReference type="EMBL" id="KR029577">
    <property type="protein sequence ID" value="AKH45834.1"/>
    <property type="molecule type" value="Genomic_DNA"/>
</dbReference>
<accession>A0A0F7KZW2</accession>
<sequence length="58" mass="6895">MCDRRERRAGGRQIHEQLRSGAVFCRHDRAWHVLRNSVGLSGRRIPGPRAQRDWRCRD</sequence>
<reference evidence="1" key="1">
    <citation type="journal article" date="2015" name="Front. Microbiol.">
        <title>Combining genomic sequencing methods to explore viral diversity and reveal potential virus-host interactions.</title>
        <authorList>
            <person name="Chow C.E."/>
            <person name="Winget D.M."/>
            <person name="White R.A.III."/>
            <person name="Hallam S.J."/>
            <person name="Suttle C.A."/>
        </authorList>
    </citation>
    <scope>NUCLEOTIDE SEQUENCE</scope>
    <source>
        <strain evidence="1">Anoxic3_1</strain>
    </source>
</reference>
<protein>
    <submittedName>
        <fullName evidence="1">Uncharacterized protein</fullName>
    </submittedName>
</protein>
<reference evidence="1" key="2">
    <citation type="submission" date="2015-03" db="EMBL/GenBank/DDBJ databases">
        <authorList>
            <person name="Chow C.-E.T."/>
            <person name="Winget D.M."/>
            <person name="White R.A.III."/>
            <person name="Hallam S.J."/>
            <person name="Suttle C.A."/>
        </authorList>
    </citation>
    <scope>NUCLEOTIDE SEQUENCE</scope>
    <source>
        <strain evidence="1">Anoxic3_1</strain>
    </source>
</reference>
<name>A0A0F7KZW2_9VIRU</name>
<evidence type="ECO:0000313" key="1">
    <source>
        <dbReference type="EMBL" id="AKH45834.1"/>
    </source>
</evidence>